<evidence type="ECO:0000256" key="1">
    <source>
        <dbReference type="ARBA" id="ARBA00022490"/>
    </source>
</evidence>
<dbReference type="Pfam" id="PF19633">
    <property type="entry name" value="SDG2_C"/>
    <property type="match status" value="2"/>
</dbReference>
<dbReference type="Pfam" id="PF05470">
    <property type="entry name" value="eIF-3c_N"/>
    <property type="match status" value="3"/>
</dbReference>
<dbReference type="OrthoDB" id="29647at2759"/>
<comment type="caution">
    <text evidence="6">The sequence shown here is derived from an EMBL/GenBank/DDBJ whole genome shotgun (WGS) entry which is preliminary data.</text>
</comment>
<dbReference type="GO" id="GO:0003743">
    <property type="term" value="F:translation initiation factor activity"/>
    <property type="evidence" value="ECO:0007669"/>
    <property type="project" value="UniProtKB-KW"/>
</dbReference>
<dbReference type="InterPro" id="IPR045606">
    <property type="entry name" value="ATXR3_C"/>
</dbReference>
<dbReference type="EMBL" id="JACGCM010001403">
    <property type="protein sequence ID" value="KAF6155779.1"/>
    <property type="molecule type" value="Genomic_DNA"/>
</dbReference>
<dbReference type="Proteomes" id="UP000541444">
    <property type="component" value="Unassembled WGS sequence"/>
</dbReference>
<reference evidence="6 7" key="1">
    <citation type="journal article" date="2020" name="IScience">
        <title>Genome Sequencing of the Endangered Kingdonia uniflora (Circaeasteraceae, Ranunculales) Reveals Potential Mechanisms of Evolutionary Specialization.</title>
        <authorList>
            <person name="Sun Y."/>
            <person name="Deng T."/>
            <person name="Zhang A."/>
            <person name="Moore M.J."/>
            <person name="Landis J.B."/>
            <person name="Lin N."/>
            <person name="Zhang H."/>
            <person name="Zhang X."/>
            <person name="Huang J."/>
            <person name="Zhang X."/>
            <person name="Sun H."/>
            <person name="Wang H."/>
        </authorList>
    </citation>
    <scope>NUCLEOTIDE SEQUENCE [LARGE SCALE GENOMIC DNA]</scope>
    <source>
        <strain evidence="6">TB1705</strain>
        <tissue evidence="6">Leaf</tissue>
    </source>
</reference>
<keyword evidence="3" id="KW-0648">Protein biosynthesis</keyword>
<dbReference type="GO" id="GO:0005852">
    <property type="term" value="C:eukaryotic translation initiation factor 3 complex"/>
    <property type="evidence" value="ECO:0007669"/>
    <property type="project" value="InterPro"/>
</dbReference>
<sequence>MSSTNAKALNAMKQKIRKNNKLYVDLIAKFRENYNSEDEKFEGVSNSNKLEILFGAVSAQIDVNPSLNGHMPINVWKKCVNNILIILDILEQYPNIAMGESVEPEENESIKGANFWGTIWVWGNLVAYHERIDAELFKSLQCIVPHTKENSEIEGDEELQVVKDNSSLPAFVVTPKLVARKPTFPENYRELMDMLVSLIYKYGDEQTKVRAILCDIYHHVIMDEFSTSRDLLLMSHLQDRVQKMVISTQILFNRAMAQLGLCAFRVGLVTKAHPCLSELYAGGRVKELLAQGVSQSRYHEKTSEQIKTYKILSVYCLAITNVMVRFINFERTNLPEEILIFNLAEKKKNFSDIFVDVEMSDTEVQVNIKFCLVTTLGSHLLTLVPVGLCLKKIRWGSEICNEVRIRLFGDPMKALPPLGKLTLEEVVSFLWKGTRPDPSGSDDLLRKLRKSLLRLRDEVQNLQCSYKCRHNAAANLICIYTYTKCFFRVWLNTMLLLQTKDSEYDEFISVAA</sequence>
<evidence type="ECO:0000313" key="6">
    <source>
        <dbReference type="EMBL" id="KAF6155779.1"/>
    </source>
</evidence>
<dbReference type="GO" id="GO:0003723">
    <property type="term" value="F:RNA binding"/>
    <property type="evidence" value="ECO:0007669"/>
    <property type="project" value="InterPro"/>
</dbReference>
<feature type="domain" description="ATXR3 C-terminal" evidence="5">
    <location>
        <begin position="437"/>
        <end position="489"/>
    </location>
</feature>
<feature type="domain" description="Eukaryotic translation initiation factor 3 subunit C N-terminal" evidence="4">
    <location>
        <begin position="46"/>
        <end position="149"/>
    </location>
</feature>
<keyword evidence="7" id="KW-1185">Reference proteome</keyword>
<dbReference type="PANTHER" id="PTHR13937">
    <property type="entry name" value="EUKARYOTIC TRANSLATION INITATION FACTOR 3, SUBUNIT 8 EIF3S8 -RELATED"/>
    <property type="match status" value="1"/>
</dbReference>
<organism evidence="6 7">
    <name type="scientific">Kingdonia uniflora</name>
    <dbReference type="NCBI Taxonomy" id="39325"/>
    <lineage>
        <taxon>Eukaryota</taxon>
        <taxon>Viridiplantae</taxon>
        <taxon>Streptophyta</taxon>
        <taxon>Embryophyta</taxon>
        <taxon>Tracheophyta</taxon>
        <taxon>Spermatophyta</taxon>
        <taxon>Magnoliopsida</taxon>
        <taxon>Ranunculales</taxon>
        <taxon>Circaeasteraceae</taxon>
        <taxon>Kingdonia</taxon>
    </lineage>
</organism>
<name>A0A7J7MLJ8_9MAGN</name>
<dbReference type="InterPro" id="IPR027516">
    <property type="entry name" value="EIF3C"/>
</dbReference>
<evidence type="ECO:0000256" key="3">
    <source>
        <dbReference type="ARBA" id="ARBA00022917"/>
    </source>
</evidence>
<evidence type="ECO:0000256" key="2">
    <source>
        <dbReference type="ARBA" id="ARBA00022540"/>
    </source>
</evidence>
<evidence type="ECO:0000259" key="4">
    <source>
        <dbReference type="Pfam" id="PF05470"/>
    </source>
</evidence>
<protein>
    <submittedName>
        <fullName evidence="6">Uncharacterized protein</fullName>
    </submittedName>
</protein>
<feature type="domain" description="Eukaryotic translation initiation factor 3 subunit C N-terminal" evidence="4">
    <location>
        <begin position="162"/>
        <end position="309"/>
    </location>
</feature>
<dbReference type="AlphaFoldDB" id="A0A7J7MLJ8"/>
<evidence type="ECO:0000313" key="7">
    <source>
        <dbReference type="Proteomes" id="UP000541444"/>
    </source>
</evidence>
<keyword evidence="2" id="KW-0396">Initiation factor</keyword>
<keyword evidence="1" id="KW-0963">Cytoplasm</keyword>
<feature type="domain" description="ATXR3 C-terminal" evidence="5">
    <location>
        <begin position="313"/>
        <end position="434"/>
    </location>
</feature>
<dbReference type="PANTHER" id="PTHR13937:SF0">
    <property type="entry name" value="EUKARYOTIC TRANSLATION INITIATION FACTOR 3 SUBUNIT C-RELATED"/>
    <property type="match status" value="1"/>
</dbReference>
<feature type="domain" description="Eukaryotic translation initiation factor 3 subunit C N-terminal" evidence="4">
    <location>
        <begin position="1"/>
        <end position="40"/>
    </location>
</feature>
<proteinExistence type="predicted"/>
<dbReference type="GO" id="GO:0031369">
    <property type="term" value="F:translation initiation factor binding"/>
    <property type="evidence" value="ECO:0007669"/>
    <property type="project" value="InterPro"/>
</dbReference>
<accession>A0A7J7MLJ8</accession>
<evidence type="ECO:0000259" key="5">
    <source>
        <dbReference type="Pfam" id="PF19633"/>
    </source>
</evidence>
<gene>
    <name evidence="6" type="ORF">GIB67_007426</name>
</gene>
<dbReference type="InterPro" id="IPR008905">
    <property type="entry name" value="EIF3C_N_dom"/>
</dbReference>